<dbReference type="Proteomes" id="UP001217089">
    <property type="component" value="Unassembled WGS sequence"/>
</dbReference>
<dbReference type="Gene3D" id="2.60.120.260">
    <property type="entry name" value="Galactose-binding domain-like"/>
    <property type="match status" value="1"/>
</dbReference>
<evidence type="ECO:0000313" key="3">
    <source>
        <dbReference type="Proteomes" id="UP001217089"/>
    </source>
</evidence>
<evidence type="ECO:0000313" key="2">
    <source>
        <dbReference type="EMBL" id="KAJ8316372.1"/>
    </source>
</evidence>
<dbReference type="EMBL" id="JARBDR010000328">
    <property type="protein sequence ID" value="KAJ8316372.1"/>
    <property type="molecule type" value="Genomic_DNA"/>
</dbReference>
<dbReference type="InterPro" id="IPR008979">
    <property type="entry name" value="Galactose-bd-like_sf"/>
</dbReference>
<dbReference type="PROSITE" id="PS50022">
    <property type="entry name" value="FA58C_3"/>
    <property type="match status" value="1"/>
</dbReference>
<sequence length="225" mass="25697">MKGTIMFSLSTNVCDQYLVSGPNGVPDSAFNASSVYHVNDPKHVYGPERGRLNLTETKDSSGNTLIGAWSADKLDVNQYIQVELKDPSLIRGIVTQGRHGCCKQWIKKYRVLYSLDCKNFTAVGDHNSTDAVGHIINIILKKDFQRILPYMTFIRPLLIYLPYISPSQRYYIGLEKVLNRFFGPKPNKAFFFGFVRNFVKSRPIVDLFITIRPVISEDRIKKKQI</sequence>
<proteinExistence type="predicted"/>
<keyword evidence="3" id="KW-1185">Reference proteome</keyword>
<dbReference type="PROSITE" id="PS01285">
    <property type="entry name" value="FA58C_1"/>
    <property type="match status" value="1"/>
</dbReference>
<organism evidence="2 3">
    <name type="scientific">Tegillarca granosa</name>
    <name type="common">Malaysian cockle</name>
    <name type="synonym">Anadara granosa</name>
    <dbReference type="NCBI Taxonomy" id="220873"/>
    <lineage>
        <taxon>Eukaryota</taxon>
        <taxon>Metazoa</taxon>
        <taxon>Spiralia</taxon>
        <taxon>Lophotrochozoa</taxon>
        <taxon>Mollusca</taxon>
        <taxon>Bivalvia</taxon>
        <taxon>Autobranchia</taxon>
        <taxon>Pteriomorphia</taxon>
        <taxon>Arcoida</taxon>
        <taxon>Arcoidea</taxon>
        <taxon>Arcidae</taxon>
        <taxon>Tegillarca</taxon>
    </lineage>
</organism>
<gene>
    <name evidence="2" type="ORF">KUTeg_006386</name>
</gene>
<dbReference type="InterPro" id="IPR000421">
    <property type="entry name" value="FA58C"/>
</dbReference>
<dbReference type="SUPFAM" id="SSF49785">
    <property type="entry name" value="Galactose-binding domain-like"/>
    <property type="match status" value="1"/>
</dbReference>
<dbReference type="PANTHER" id="PTHR24543:SF325">
    <property type="entry name" value="F5_8 TYPE C DOMAIN-CONTAINING PROTEIN"/>
    <property type="match status" value="1"/>
</dbReference>
<name>A0ABQ9FGB9_TEGGR</name>
<comment type="caution">
    <text evidence="2">The sequence shown here is derived from an EMBL/GenBank/DDBJ whole genome shotgun (WGS) entry which is preliminary data.</text>
</comment>
<feature type="domain" description="F5/8 type C" evidence="1">
    <location>
        <begin position="14"/>
        <end position="123"/>
    </location>
</feature>
<accession>A0ABQ9FGB9</accession>
<evidence type="ECO:0000259" key="1">
    <source>
        <dbReference type="PROSITE" id="PS50022"/>
    </source>
</evidence>
<reference evidence="2 3" key="1">
    <citation type="submission" date="2022-12" db="EMBL/GenBank/DDBJ databases">
        <title>Chromosome-level genome of Tegillarca granosa.</title>
        <authorList>
            <person name="Kim J."/>
        </authorList>
    </citation>
    <scope>NUCLEOTIDE SEQUENCE [LARGE SCALE GENOMIC DNA]</scope>
    <source>
        <strain evidence="2">Teg-2019</strain>
        <tissue evidence="2">Adductor muscle</tissue>
    </source>
</reference>
<dbReference type="Pfam" id="PF00754">
    <property type="entry name" value="F5_F8_type_C"/>
    <property type="match status" value="1"/>
</dbReference>
<protein>
    <recommendedName>
        <fullName evidence="1">F5/8 type C domain-containing protein</fullName>
    </recommendedName>
</protein>
<dbReference type="PANTHER" id="PTHR24543">
    <property type="entry name" value="MULTICOPPER OXIDASE-RELATED"/>
    <property type="match status" value="1"/>
</dbReference>